<dbReference type="RefSeq" id="WP_069151955.1">
    <property type="nucleotide sequence ID" value="NZ_MCGH01000002.1"/>
</dbReference>
<dbReference type="PROSITE" id="PS51257">
    <property type="entry name" value="PROKAR_LIPOPROTEIN"/>
    <property type="match status" value="1"/>
</dbReference>
<dbReference type="Proteomes" id="UP000094067">
    <property type="component" value="Unassembled WGS sequence"/>
</dbReference>
<reference evidence="4 5" key="1">
    <citation type="submission" date="2016-07" db="EMBL/GenBank/DDBJ databases">
        <title>Characterization of isolates of Eisenbergiella tayi derived from blood cultures, using whole genome sequencing.</title>
        <authorList>
            <person name="Burdz T."/>
            <person name="Wiebe D."/>
            <person name="Huynh C."/>
            <person name="Bernard K."/>
        </authorList>
    </citation>
    <scope>NUCLEOTIDE SEQUENCE [LARGE SCALE GENOMIC DNA]</scope>
    <source>
        <strain evidence="4 5">NML 110608</strain>
    </source>
</reference>
<dbReference type="AlphaFoldDB" id="A0A1E3AAJ1"/>
<evidence type="ECO:0000256" key="1">
    <source>
        <dbReference type="ARBA" id="ARBA00022729"/>
    </source>
</evidence>
<feature type="chain" id="PRO_5038552796" evidence="3">
    <location>
        <begin position="22"/>
        <end position="548"/>
    </location>
</feature>
<evidence type="ECO:0000256" key="2">
    <source>
        <dbReference type="SAM" id="MobiDB-lite"/>
    </source>
</evidence>
<name>A0A1E3AAJ1_9FIRM</name>
<keyword evidence="1 3" id="KW-0732">Signal</keyword>
<accession>A0A1E3AAJ1</accession>
<comment type="caution">
    <text evidence="4">The sequence shown here is derived from an EMBL/GenBank/DDBJ whole genome shotgun (WGS) entry which is preliminary data.</text>
</comment>
<dbReference type="Gene3D" id="3.40.190.10">
    <property type="entry name" value="Periplasmic binding protein-like II"/>
    <property type="match status" value="2"/>
</dbReference>
<protein>
    <submittedName>
        <fullName evidence="4">Lipoprotein LipO</fullName>
    </submittedName>
</protein>
<dbReference type="EMBL" id="MCGH01000002">
    <property type="protein sequence ID" value="ODM05795.1"/>
    <property type="molecule type" value="Genomic_DNA"/>
</dbReference>
<feature type="signal peptide" evidence="3">
    <location>
        <begin position="1"/>
        <end position="21"/>
    </location>
</feature>
<sequence>MKRKSLAMLMALTLAAGTLTACGGSAATAPAESAQTGTTAGTEASTENGDGQAAEEGTTAAAGEVQLPLTEEPVTLKAWMAIDATTANNITTYAETPAAQEAEKRTGVHIEYSHPATTATQEQFNLLVASGNLPDIMWYNSNSAKYTGGMDALIDDGIFLDLTDYLQYMPNYVAAMKRNEETGLQCKTDTGRYAVAWMLNVEKEWDWGGPLVRKDWLEDCGLDTPVTYDDWYEMLKAFKEQKGATVPMLTGAKEFYNMLEDLNAGYGVTDDFINKDGKATYAPILDDYKDFMKLMNKWYAEGLIDPEFMTRDTQDQSTMANDQTGVHLFGVWTFPSIFEAKYGQEWVPVPYPVKSEGEVAHLGWQQYEICSDALGITTSCKDPVLAAKWIDYFYSEEGSLLKNYGIEGETFEYIDGEPQLNDEVRKAKADGTKSGYDYLGVALTGIYDWKNSLYGNDEKNLVCYDVWDASTDGSYVMPPISMTSDEGTNYSAIMGDITTYVQECTVKFITGAMDVDKEWDNYVSQIQSMGIEQATEYQQAALDRYFAR</sequence>
<dbReference type="PANTHER" id="PTHR43649">
    <property type="entry name" value="ARABINOSE-BINDING PROTEIN-RELATED"/>
    <property type="match status" value="1"/>
</dbReference>
<dbReference type="InterPro" id="IPR050490">
    <property type="entry name" value="Bact_solute-bd_prot1"/>
</dbReference>
<evidence type="ECO:0000256" key="3">
    <source>
        <dbReference type="SAM" id="SignalP"/>
    </source>
</evidence>
<dbReference type="SUPFAM" id="SSF53850">
    <property type="entry name" value="Periplasmic binding protein-like II"/>
    <property type="match status" value="1"/>
</dbReference>
<feature type="region of interest" description="Disordered" evidence="2">
    <location>
        <begin position="29"/>
        <end position="58"/>
    </location>
</feature>
<organism evidence="4 5">
    <name type="scientific">Eisenbergiella tayi</name>
    <dbReference type="NCBI Taxonomy" id="1432052"/>
    <lineage>
        <taxon>Bacteria</taxon>
        <taxon>Bacillati</taxon>
        <taxon>Bacillota</taxon>
        <taxon>Clostridia</taxon>
        <taxon>Lachnospirales</taxon>
        <taxon>Lachnospiraceae</taxon>
        <taxon>Eisenbergiella</taxon>
    </lineage>
</organism>
<dbReference type="PANTHER" id="PTHR43649:SF33">
    <property type="entry name" value="POLYGALACTURONAN_RHAMNOGALACTURONAN-BINDING PROTEIN YTCQ"/>
    <property type="match status" value="1"/>
</dbReference>
<evidence type="ECO:0000313" key="5">
    <source>
        <dbReference type="Proteomes" id="UP000094067"/>
    </source>
</evidence>
<evidence type="ECO:0000313" key="4">
    <source>
        <dbReference type="EMBL" id="ODM05795.1"/>
    </source>
</evidence>
<gene>
    <name evidence="4" type="primary">lipO_15</name>
    <name evidence="4" type="ORF">BEI61_01684</name>
</gene>
<feature type="compositionally biased region" description="Low complexity" evidence="2">
    <location>
        <begin position="29"/>
        <end position="47"/>
    </location>
</feature>
<proteinExistence type="predicted"/>
<keyword evidence="4" id="KW-0449">Lipoprotein</keyword>